<sequence>MGMVGLPTEEAFDYSINEIIKAKNTDEKELEYTVAYTFPESKVVALSLQRKKPIKPILVKIGEDIEGRAWDMFERTPNTFSSSRHYLSATESRVATAYERYSKIRPLIESNDIELYIKGDLSRKSFDAYAKQANITPQSLYNYLNQYLAFGSHPLALLPLTYLCGTNRKLPLNSEEAEAKRAKRGGTFIGAKGDSDEYLRRDATQEDIKRIKQFIKKHLSKVSDHKYTSLHSEFCQRLCYSSADVYGRKERYLDFRKYISIDQFTAHFQKHVDWKKWEELKTSVKAVQNNQDITRGKAQENSIGPSDTYEIDATTLNIYVVSRINSRGEYTAKEVIGRPYLYFVVDTFSGVIVGYCITYQRGVSAVKKALYNAFTNKVDFCARYGIQIDEDDWPCQHVCVRLFCDRGGEYTTSLYDDMLAADLKLETITFATSYLSKKKGTVEVNFDSQDKILFQRLDGSVKPNPAKDAVHPSNFAIHDIDSLNRLIIESILSFNRQRMNHTRLQSFDVFEGVKPTPLALWNKHISKRMASGNRRPKKLVMYAMLEQEEAKVTIDGILILSSELTYRTSHKGFQDWQQKIRFSGQAKPSIKVRVNKDDPRYAWYLSKQFGTEIIEFTLASHDERFEDLTAEEIRQQKQIEKQRMSINRKDRRMANVALQASIAEERELSNENTSTRPPDRKGIVAGIQDNFRQAQKSENARDVIETRNVFGTSAIDSSADYFDTPSLNSEGGSDD</sequence>
<dbReference type="Proteomes" id="UP000063991">
    <property type="component" value="Chromosome"/>
</dbReference>
<evidence type="ECO:0000259" key="2">
    <source>
        <dbReference type="PROSITE" id="PS50994"/>
    </source>
</evidence>
<name>A0A126PYU7_ALTMA</name>
<dbReference type="RefSeq" id="WP_061094292.1">
    <property type="nucleotide sequence ID" value="NZ_CP014323.1"/>
</dbReference>
<dbReference type="AlphaFoldDB" id="A0A126PYU7"/>
<dbReference type="GO" id="GO:0015074">
    <property type="term" value="P:DNA integration"/>
    <property type="evidence" value="ECO:0007669"/>
    <property type="project" value="InterPro"/>
</dbReference>
<evidence type="ECO:0000256" key="1">
    <source>
        <dbReference type="SAM" id="MobiDB-lite"/>
    </source>
</evidence>
<dbReference type="OrthoDB" id="501284at2"/>
<evidence type="ECO:0000313" key="4">
    <source>
        <dbReference type="Proteomes" id="UP000063991"/>
    </source>
</evidence>
<feature type="domain" description="Integrase catalytic" evidence="2">
    <location>
        <begin position="301"/>
        <end position="523"/>
    </location>
</feature>
<reference evidence="3 4" key="1">
    <citation type="submission" date="2015-12" db="EMBL/GenBank/DDBJ databases">
        <authorList>
            <person name="Shamseldin A."/>
            <person name="Moawad H."/>
            <person name="Abd El-Rahim W.M."/>
            <person name="Sadowsky M.J."/>
        </authorList>
    </citation>
    <scope>NUCLEOTIDE SEQUENCE [LARGE SCALE GENOMIC DNA]</scope>
    <source>
        <strain evidence="3 4">D7</strain>
    </source>
</reference>
<dbReference type="PROSITE" id="PS50994">
    <property type="entry name" value="INTEGRASE"/>
    <property type="match status" value="1"/>
</dbReference>
<proteinExistence type="predicted"/>
<feature type="region of interest" description="Disordered" evidence="1">
    <location>
        <begin position="714"/>
        <end position="735"/>
    </location>
</feature>
<feature type="compositionally biased region" description="Polar residues" evidence="1">
    <location>
        <begin position="725"/>
        <end position="735"/>
    </location>
</feature>
<protein>
    <recommendedName>
        <fullName evidence="2">Integrase catalytic domain-containing protein</fullName>
    </recommendedName>
</protein>
<dbReference type="SUPFAM" id="SSF53098">
    <property type="entry name" value="Ribonuclease H-like"/>
    <property type="match status" value="1"/>
</dbReference>
<dbReference type="EMBL" id="CP014323">
    <property type="protein sequence ID" value="AMJ97359.1"/>
    <property type="molecule type" value="Genomic_DNA"/>
</dbReference>
<dbReference type="Gene3D" id="3.30.420.10">
    <property type="entry name" value="Ribonuclease H-like superfamily/Ribonuclease H"/>
    <property type="match status" value="1"/>
</dbReference>
<dbReference type="InterPro" id="IPR012337">
    <property type="entry name" value="RNaseH-like_sf"/>
</dbReference>
<organism evidence="3 4">
    <name type="scientific">Alteromonas macleodii</name>
    <name type="common">Pseudoalteromonas macleodii</name>
    <dbReference type="NCBI Taxonomy" id="28108"/>
    <lineage>
        <taxon>Bacteria</taxon>
        <taxon>Pseudomonadati</taxon>
        <taxon>Pseudomonadota</taxon>
        <taxon>Gammaproteobacteria</taxon>
        <taxon>Alteromonadales</taxon>
        <taxon>Alteromonadaceae</taxon>
        <taxon>Alteromonas/Salinimonas group</taxon>
        <taxon>Alteromonas</taxon>
    </lineage>
</organism>
<dbReference type="InterPro" id="IPR001584">
    <property type="entry name" value="Integrase_cat-core"/>
</dbReference>
<accession>A0A126PYU7</accession>
<gene>
    <name evidence="3" type="ORF">AVL55_03785</name>
</gene>
<dbReference type="InterPro" id="IPR036397">
    <property type="entry name" value="RNaseH_sf"/>
</dbReference>
<dbReference type="GO" id="GO:0003676">
    <property type="term" value="F:nucleic acid binding"/>
    <property type="evidence" value="ECO:0007669"/>
    <property type="project" value="InterPro"/>
</dbReference>
<evidence type="ECO:0000313" key="3">
    <source>
        <dbReference type="EMBL" id="AMJ97359.1"/>
    </source>
</evidence>